<dbReference type="EMBL" id="JAUCMV010000003">
    <property type="protein sequence ID" value="KAK0413436.1"/>
    <property type="molecule type" value="Genomic_DNA"/>
</dbReference>
<comment type="caution">
    <text evidence="2">The sequence shown here is derived from an EMBL/GenBank/DDBJ whole genome shotgun (WGS) entry which is preliminary data.</text>
</comment>
<sequence length="237" mass="26485">METSSLSSSSTSRLTSQSMRRLCSKTLHDMTITSLGQTMSRGHSGYRQLFSEKSARPCSQPTSPGKSQCLSKVSATGWFDGRVATLLMGDSPTTVQLTELTRISTFAAYHASQTHHDVLNLGKGDLVIVARSEKEITGLFEARIGLLKSRLEKQRKELAEVKSLLTNARRSRQHVKDQLTQRDQRIMTLEERANEEARKRRRAVRRNEELQGDLARMRQDQVQAARRVGGPASGGKM</sequence>
<feature type="compositionally biased region" description="Basic and acidic residues" evidence="1">
    <location>
        <begin position="205"/>
        <end position="219"/>
    </location>
</feature>
<proteinExistence type="predicted"/>
<organism evidence="2 3">
    <name type="scientific">Steinernema hermaphroditum</name>
    <dbReference type="NCBI Taxonomy" id="289476"/>
    <lineage>
        <taxon>Eukaryota</taxon>
        <taxon>Metazoa</taxon>
        <taxon>Ecdysozoa</taxon>
        <taxon>Nematoda</taxon>
        <taxon>Chromadorea</taxon>
        <taxon>Rhabditida</taxon>
        <taxon>Tylenchina</taxon>
        <taxon>Panagrolaimomorpha</taxon>
        <taxon>Strongyloidoidea</taxon>
        <taxon>Steinernematidae</taxon>
        <taxon>Steinernema</taxon>
    </lineage>
</organism>
<dbReference type="Proteomes" id="UP001175271">
    <property type="component" value="Unassembled WGS sequence"/>
</dbReference>
<reference evidence="2" key="1">
    <citation type="submission" date="2023-06" db="EMBL/GenBank/DDBJ databases">
        <title>Genomic analysis of the entomopathogenic nematode Steinernema hermaphroditum.</title>
        <authorList>
            <person name="Schwarz E.M."/>
            <person name="Heppert J.K."/>
            <person name="Baniya A."/>
            <person name="Schwartz H.T."/>
            <person name="Tan C.-H."/>
            <person name="Antoshechkin I."/>
            <person name="Sternberg P.W."/>
            <person name="Goodrich-Blair H."/>
            <person name="Dillman A.R."/>
        </authorList>
    </citation>
    <scope>NUCLEOTIDE SEQUENCE</scope>
    <source>
        <strain evidence="2">PS9179</strain>
        <tissue evidence="2">Whole animal</tissue>
    </source>
</reference>
<name>A0AA39HWL5_9BILA</name>
<dbReference type="AlphaFoldDB" id="A0AA39HWL5"/>
<evidence type="ECO:0000256" key="1">
    <source>
        <dbReference type="SAM" id="MobiDB-lite"/>
    </source>
</evidence>
<protein>
    <submittedName>
        <fullName evidence="2">Uncharacterized protein</fullName>
    </submittedName>
</protein>
<feature type="region of interest" description="Disordered" evidence="1">
    <location>
        <begin position="193"/>
        <end position="237"/>
    </location>
</feature>
<evidence type="ECO:0000313" key="2">
    <source>
        <dbReference type="EMBL" id="KAK0413436.1"/>
    </source>
</evidence>
<evidence type="ECO:0000313" key="3">
    <source>
        <dbReference type="Proteomes" id="UP001175271"/>
    </source>
</evidence>
<keyword evidence="3" id="KW-1185">Reference proteome</keyword>
<gene>
    <name evidence="2" type="ORF">QR680_006803</name>
</gene>
<accession>A0AA39HWL5</accession>